<gene>
    <name evidence="2" type="ORF">GWK36_08590</name>
</gene>
<accession>A0A6G7VDI9</accession>
<organism evidence="2 3">
    <name type="scientific">Caldichromatium japonicum</name>
    <dbReference type="NCBI Taxonomy" id="2699430"/>
    <lineage>
        <taxon>Bacteria</taxon>
        <taxon>Pseudomonadati</taxon>
        <taxon>Pseudomonadota</taxon>
        <taxon>Gammaproteobacteria</taxon>
        <taxon>Chromatiales</taxon>
        <taxon>Chromatiaceae</taxon>
        <taxon>Caldichromatium</taxon>
    </lineage>
</organism>
<name>A0A6G7VDI9_9GAMM</name>
<proteinExistence type="predicted"/>
<keyword evidence="3" id="KW-1185">Reference proteome</keyword>
<dbReference type="KEGG" id="cjap:GWK36_08590"/>
<keyword evidence="1" id="KW-0175">Coiled coil</keyword>
<dbReference type="RefSeq" id="WP_166270798.1">
    <property type="nucleotide sequence ID" value="NZ_CP048029.1"/>
</dbReference>
<dbReference type="EMBL" id="CP048029">
    <property type="protein sequence ID" value="QIK38034.1"/>
    <property type="molecule type" value="Genomic_DNA"/>
</dbReference>
<protein>
    <submittedName>
        <fullName evidence="2">ATPase</fullName>
    </submittedName>
</protein>
<feature type="coiled-coil region" evidence="1">
    <location>
        <begin position="1"/>
        <end position="28"/>
    </location>
</feature>
<reference evidence="3" key="1">
    <citation type="submission" date="2020-01" db="EMBL/GenBank/DDBJ databases">
        <title>Caldichromatium gen. nov., sp. nov., a thermophilic purple sulfur bacterium member of the family Chromatiaceae isolated from Nakabusa hot spring, Japan.</title>
        <authorList>
            <person name="Saini M.K."/>
            <person name="Hanada S."/>
            <person name="Tank M."/>
        </authorList>
    </citation>
    <scope>NUCLEOTIDE SEQUENCE [LARGE SCALE GENOMIC DNA]</scope>
    <source>
        <strain evidence="3">No.7</strain>
    </source>
</reference>
<dbReference type="AlphaFoldDB" id="A0A6G7VDI9"/>
<dbReference type="Proteomes" id="UP000502699">
    <property type="component" value="Chromosome"/>
</dbReference>
<sequence>MDDILKRLLDAELRAERLAQEAETEQERVIQEALALGKAQDEQLTLRIPELRRSYIAKAEERAEQVIAELRRRYDERHVQLREQAEQHEQAGLDAAFQVLIELDHAPQSR</sequence>
<evidence type="ECO:0000256" key="1">
    <source>
        <dbReference type="SAM" id="Coils"/>
    </source>
</evidence>
<evidence type="ECO:0000313" key="2">
    <source>
        <dbReference type="EMBL" id="QIK38034.1"/>
    </source>
</evidence>
<feature type="coiled-coil region" evidence="1">
    <location>
        <begin position="56"/>
        <end position="91"/>
    </location>
</feature>
<evidence type="ECO:0000313" key="3">
    <source>
        <dbReference type="Proteomes" id="UP000502699"/>
    </source>
</evidence>